<name>A0A9K3MY92_HELAN</name>
<reference evidence="1" key="2">
    <citation type="submission" date="2020-06" db="EMBL/GenBank/DDBJ databases">
        <title>Helianthus annuus Genome sequencing and assembly Release 2.</title>
        <authorList>
            <person name="Gouzy J."/>
            <person name="Langlade N."/>
            <person name="Munos S."/>
        </authorList>
    </citation>
    <scope>NUCLEOTIDE SEQUENCE</scope>
    <source>
        <tissue evidence="1">Leaves</tissue>
    </source>
</reference>
<reference evidence="1" key="1">
    <citation type="journal article" date="2017" name="Nature">
        <title>The sunflower genome provides insights into oil metabolism, flowering and Asterid evolution.</title>
        <authorList>
            <person name="Badouin H."/>
            <person name="Gouzy J."/>
            <person name="Grassa C.J."/>
            <person name="Murat F."/>
            <person name="Staton S.E."/>
            <person name="Cottret L."/>
            <person name="Lelandais-Briere C."/>
            <person name="Owens G.L."/>
            <person name="Carrere S."/>
            <person name="Mayjonade B."/>
            <person name="Legrand L."/>
            <person name="Gill N."/>
            <person name="Kane N.C."/>
            <person name="Bowers J.E."/>
            <person name="Hubner S."/>
            <person name="Bellec A."/>
            <person name="Berard A."/>
            <person name="Berges H."/>
            <person name="Blanchet N."/>
            <person name="Boniface M.C."/>
            <person name="Brunel D."/>
            <person name="Catrice O."/>
            <person name="Chaidir N."/>
            <person name="Claudel C."/>
            <person name="Donnadieu C."/>
            <person name="Faraut T."/>
            <person name="Fievet G."/>
            <person name="Helmstetter N."/>
            <person name="King M."/>
            <person name="Knapp S.J."/>
            <person name="Lai Z."/>
            <person name="Le Paslier M.C."/>
            <person name="Lippi Y."/>
            <person name="Lorenzon L."/>
            <person name="Mandel J.R."/>
            <person name="Marage G."/>
            <person name="Marchand G."/>
            <person name="Marquand E."/>
            <person name="Bret-Mestries E."/>
            <person name="Morien E."/>
            <person name="Nambeesan S."/>
            <person name="Nguyen T."/>
            <person name="Pegot-Espagnet P."/>
            <person name="Pouilly N."/>
            <person name="Raftis F."/>
            <person name="Sallet E."/>
            <person name="Schiex T."/>
            <person name="Thomas J."/>
            <person name="Vandecasteele C."/>
            <person name="Vares D."/>
            <person name="Vear F."/>
            <person name="Vautrin S."/>
            <person name="Crespi M."/>
            <person name="Mangin B."/>
            <person name="Burke J.M."/>
            <person name="Salse J."/>
            <person name="Munos S."/>
            <person name="Vincourt P."/>
            <person name="Rieseberg L.H."/>
            <person name="Langlade N.B."/>
        </authorList>
    </citation>
    <scope>NUCLEOTIDE SEQUENCE</scope>
    <source>
        <tissue evidence="1">Leaves</tissue>
    </source>
</reference>
<protein>
    <submittedName>
        <fullName evidence="1">Uncharacterized protein</fullName>
    </submittedName>
</protein>
<sequence length="98" mass="10907">MLKNPVKTLNSHCVAVSGDVLAKVPKYSTITTWKKTVAAITLTKTLFFNIPSNTSTFSISREFTSLKSCKNTKELKMSVLSMRSESSPSRPKNDFPFD</sequence>
<gene>
    <name evidence="1" type="ORF">HanXRQr2_Chr11g0469121</name>
</gene>
<dbReference type="EMBL" id="MNCJ02000326">
    <property type="protein sequence ID" value="KAF5780187.1"/>
    <property type="molecule type" value="Genomic_DNA"/>
</dbReference>
<comment type="caution">
    <text evidence="1">The sequence shown here is derived from an EMBL/GenBank/DDBJ whole genome shotgun (WGS) entry which is preliminary data.</text>
</comment>
<accession>A0A9K3MY92</accession>
<organism evidence="1 2">
    <name type="scientific">Helianthus annuus</name>
    <name type="common">Common sunflower</name>
    <dbReference type="NCBI Taxonomy" id="4232"/>
    <lineage>
        <taxon>Eukaryota</taxon>
        <taxon>Viridiplantae</taxon>
        <taxon>Streptophyta</taxon>
        <taxon>Embryophyta</taxon>
        <taxon>Tracheophyta</taxon>
        <taxon>Spermatophyta</taxon>
        <taxon>Magnoliopsida</taxon>
        <taxon>eudicotyledons</taxon>
        <taxon>Gunneridae</taxon>
        <taxon>Pentapetalae</taxon>
        <taxon>asterids</taxon>
        <taxon>campanulids</taxon>
        <taxon>Asterales</taxon>
        <taxon>Asteraceae</taxon>
        <taxon>Asteroideae</taxon>
        <taxon>Heliantheae alliance</taxon>
        <taxon>Heliantheae</taxon>
        <taxon>Helianthus</taxon>
    </lineage>
</organism>
<evidence type="ECO:0000313" key="1">
    <source>
        <dbReference type="EMBL" id="KAF5780187.1"/>
    </source>
</evidence>
<dbReference type="AlphaFoldDB" id="A0A9K3MY92"/>
<dbReference type="Gramene" id="mRNA:HanXRQr2_Chr11g0469121">
    <property type="protein sequence ID" value="mRNA:HanXRQr2_Chr11g0469121"/>
    <property type="gene ID" value="HanXRQr2_Chr11g0469121"/>
</dbReference>
<keyword evidence="2" id="KW-1185">Reference proteome</keyword>
<proteinExistence type="predicted"/>
<dbReference type="Proteomes" id="UP000215914">
    <property type="component" value="Unassembled WGS sequence"/>
</dbReference>
<evidence type="ECO:0000313" key="2">
    <source>
        <dbReference type="Proteomes" id="UP000215914"/>
    </source>
</evidence>